<name>A0A8S3Z9T1_9EUPU</name>
<evidence type="ECO:0000313" key="2">
    <source>
        <dbReference type="Proteomes" id="UP000678393"/>
    </source>
</evidence>
<keyword evidence="2" id="KW-1185">Reference proteome</keyword>
<dbReference type="OrthoDB" id="2333384at2759"/>
<protein>
    <submittedName>
        <fullName evidence="1">Uncharacterized protein</fullName>
    </submittedName>
</protein>
<proteinExistence type="predicted"/>
<comment type="caution">
    <text evidence="1">The sequence shown here is derived from an EMBL/GenBank/DDBJ whole genome shotgun (WGS) entry which is preliminary data.</text>
</comment>
<evidence type="ECO:0000313" key="1">
    <source>
        <dbReference type="EMBL" id="CAG5125939.1"/>
    </source>
</evidence>
<dbReference type="Proteomes" id="UP000678393">
    <property type="component" value="Unassembled WGS sequence"/>
</dbReference>
<gene>
    <name evidence="1" type="ORF">CUNI_LOCUS11497</name>
</gene>
<sequence>MICCGTNSPLQPFQDQMTNTAHLELNLEQADLVYYSGDRIRGALVVHVAAPVTIA</sequence>
<accession>A0A8S3Z9T1</accession>
<dbReference type="AlphaFoldDB" id="A0A8S3Z9T1"/>
<feature type="non-terminal residue" evidence="1">
    <location>
        <position position="55"/>
    </location>
</feature>
<dbReference type="EMBL" id="CAJHNH020002212">
    <property type="protein sequence ID" value="CAG5125939.1"/>
    <property type="molecule type" value="Genomic_DNA"/>
</dbReference>
<organism evidence="1 2">
    <name type="scientific">Candidula unifasciata</name>
    <dbReference type="NCBI Taxonomy" id="100452"/>
    <lineage>
        <taxon>Eukaryota</taxon>
        <taxon>Metazoa</taxon>
        <taxon>Spiralia</taxon>
        <taxon>Lophotrochozoa</taxon>
        <taxon>Mollusca</taxon>
        <taxon>Gastropoda</taxon>
        <taxon>Heterobranchia</taxon>
        <taxon>Euthyneura</taxon>
        <taxon>Panpulmonata</taxon>
        <taxon>Eupulmonata</taxon>
        <taxon>Stylommatophora</taxon>
        <taxon>Helicina</taxon>
        <taxon>Helicoidea</taxon>
        <taxon>Geomitridae</taxon>
        <taxon>Candidula</taxon>
    </lineage>
</organism>
<reference evidence="1" key="1">
    <citation type="submission" date="2021-04" db="EMBL/GenBank/DDBJ databases">
        <authorList>
            <consortium name="Molecular Ecology Group"/>
        </authorList>
    </citation>
    <scope>NUCLEOTIDE SEQUENCE</scope>
</reference>